<evidence type="ECO:0000256" key="1">
    <source>
        <dbReference type="SAM" id="MobiDB-lite"/>
    </source>
</evidence>
<dbReference type="NCBIfam" id="TIGR02230">
    <property type="entry name" value="ATPase_gene1"/>
    <property type="match status" value="1"/>
</dbReference>
<evidence type="ECO:0000313" key="4">
    <source>
        <dbReference type="EMBL" id="TXC84436.1"/>
    </source>
</evidence>
<accession>A0A5C6VIY6</accession>
<gene>
    <name evidence="4" type="ORF">FRZ40_29590</name>
    <name evidence="3" type="ORF">V4C56_28835</name>
</gene>
<dbReference type="AlphaFoldDB" id="A0A5C6VIY6"/>
<keyword evidence="2" id="KW-0812">Transmembrane</keyword>
<feature type="region of interest" description="Disordered" evidence="1">
    <location>
        <begin position="1"/>
        <end position="33"/>
    </location>
</feature>
<dbReference type="EMBL" id="VOQS01000003">
    <property type="protein sequence ID" value="TXC84436.1"/>
    <property type="molecule type" value="Genomic_DNA"/>
</dbReference>
<dbReference type="Pfam" id="PF09527">
    <property type="entry name" value="ATPase_gene1"/>
    <property type="match status" value="1"/>
</dbReference>
<reference evidence="4 5" key="1">
    <citation type="journal article" date="2018" name="Int. J. Syst. Evol. Microbiol.">
        <title>Paraburkholderia azotifigens sp. nov., a nitrogen-fixing bacterium isolated from paddy soil.</title>
        <authorList>
            <person name="Choi G.M."/>
            <person name="Im W.T."/>
        </authorList>
    </citation>
    <scope>NUCLEOTIDE SEQUENCE [LARGE SCALE GENOMIC DNA]</scope>
    <source>
        <strain evidence="4 5">NF 2-5-3</strain>
    </source>
</reference>
<feature type="transmembrane region" description="Helical" evidence="2">
    <location>
        <begin position="74"/>
        <end position="92"/>
    </location>
</feature>
<name>A0A5C6VIY6_9BURK</name>
<proteinExistence type="predicted"/>
<evidence type="ECO:0000256" key="2">
    <source>
        <dbReference type="SAM" id="Phobius"/>
    </source>
</evidence>
<evidence type="ECO:0000313" key="3">
    <source>
        <dbReference type="EMBL" id="MEM5343617.1"/>
    </source>
</evidence>
<organism evidence="4 5">
    <name type="scientific">Paraburkholderia azotifigens</name>
    <dbReference type="NCBI Taxonomy" id="2057004"/>
    <lineage>
        <taxon>Bacteria</taxon>
        <taxon>Pseudomonadati</taxon>
        <taxon>Pseudomonadota</taxon>
        <taxon>Betaproteobacteria</taxon>
        <taxon>Burkholderiales</taxon>
        <taxon>Burkholderiaceae</taxon>
        <taxon>Paraburkholderia</taxon>
    </lineage>
</organism>
<dbReference type="Proteomes" id="UP001481677">
    <property type="component" value="Unassembled WGS sequence"/>
</dbReference>
<dbReference type="Proteomes" id="UP000321776">
    <property type="component" value="Unassembled WGS sequence"/>
</dbReference>
<dbReference type="InterPro" id="IPR011744">
    <property type="entry name" value="ATPase_gene1"/>
</dbReference>
<keyword evidence="6" id="KW-1185">Reference proteome</keyword>
<reference evidence="3 6" key="3">
    <citation type="submission" date="2024-01" db="EMBL/GenBank/DDBJ databases">
        <title>The diversity of rhizobia nodulating Mimosa spp. in eleven states of Brazil covering several biomes is determined by host plant, location, and edaphic factors.</title>
        <authorList>
            <person name="Rouws L."/>
            <person name="Barauna A."/>
            <person name="Beukes C."/>
            <person name="De Faria S.M."/>
            <person name="Gross E."/>
            <person name="Dos Reis Junior F.B."/>
            <person name="Simon M."/>
            <person name="Maluk M."/>
            <person name="Odee D.W."/>
            <person name="Kenicer G."/>
            <person name="Young J.P.W."/>
            <person name="Reis V.M."/>
            <person name="Zilli J."/>
            <person name="James E.K."/>
        </authorList>
    </citation>
    <scope>NUCLEOTIDE SEQUENCE [LARGE SCALE GENOMIC DNA]</scope>
    <source>
        <strain evidence="3 6">JPY530</strain>
    </source>
</reference>
<reference evidence="4" key="2">
    <citation type="submission" date="2019-08" db="EMBL/GenBank/DDBJ databases">
        <authorList>
            <person name="Im W.-T."/>
        </authorList>
    </citation>
    <scope>NUCLEOTIDE SEQUENCE</scope>
    <source>
        <strain evidence="4">NF 2-5-3</strain>
    </source>
</reference>
<comment type="caution">
    <text evidence="4">The sequence shown here is derived from an EMBL/GenBank/DDBJ whole genome shotgun (WGS) entry which is preliminary data.</text>
</comment>
<keyword evidence="2" id="KW-0472">Membrane</keyword>
<dbReference type="EMBL" id="JAZHGA010000025">
    <property type="protein sequence ID" value="MEM5343617.1"/>
    <property type="molecule type" value="Genomic_DNA"/>
</dbReference>
<feature type="transmembrane region" description="Helical" evidence="2">
    <location>
        <begin position="37"/>
        <end position="62"/>
    </location>
</feature>
<evidence type="ECO:0000313" key="6">
    <source>
        <dbReference type="Proteomes" id="UP001481677"/>
    </source>
</evidence>
<sequence>MTSQRKRDAPADDRVAKAARRASDRDAMGREDREPSLAARLGQIGILGWTIVLPTLVCLALGRWLDRLMGTRVFFSAPFLMIGAAIGFWSAWKWMHRQQRRDRD</sequence>
<dbReference type="RefSeq" id="WP_028367862.1">
    <property type="nucleotide sequence ID" value="NZ_JAZHFZ010000027.1"/>
</dbReference>
<keyword evidence="2" id="KW-1133">Transmembrane helix</keyword>
<protein>
    <submittedName>
        <fullName evidence="4">AtpZ/AtpI family protein</fullName>
    </submittedName>
</protein>
<evidence type="ECO:0000313" key="5">
    <source>
        <dbReference type="Proteomes" id="UP000321776"/>
    </source>
</evidence>
<dbReference type="InterPro" id="IPR032820">
    <property type="entry name" value="ATPase_put"/>
</dbReference>